<sequence>MVTKSQRILDLLPGTFAAEPAHSPLVTLAQTYGSELQEAENALAAIMRAHWCDQADLGASQFDDLPKFAALYGLSPHPDDGIEEFRRRLKLWVRLILDGPATVRGLLRASSILTGLEIDDSDAAFDAWWRRDTDRLTTTRFSGRDAGPAIFGFDRGAATGADAAPARITGAVRLPDPLDLGADNTLRIAVDGGAVMTVDFSAAPAVTHPQDVIARINETVPGEVATLVAGRLVLTSPTSGNGGRIAVADGPDDAAARLLGLPPRRTIGTDAQGAVFTGTADLSGGIDLSENRFVRLTVDGTHLSEIDCAGATPAATLPGEIVDAINAGLGLTAASHDGHFITLASPTTGIGSTIAFLLPAAQDATKAIFGPHPTIITGKDAEPATLVGTSDLALGADLSAGATLLVAFDGEAPTEVNCAGDDPTNTQLPDVVSAINATLRADIARHNGRNLILNGLEAGPAGLLELGDAGGGDAALALLGLPPRQVHGTDATRAILRGQSDLTDSVSLAARPLLRLAIDHRPAQTFDLSQAAAEGPLDATGISVALNAMDSAPQASAEDGHLVLQSPTDGAAGRVELVPVSAPVTRRFVSRVPILEDAAQLVFGTLTARAAGSAATAARITGTIDLRRGVDLSGGRFVRLAIDGGTPVDIDCAGPRPRTTTAEEVISNLNSAVGTEIATLSNDGKLLLTSPTQGAQSQLSLSMPQAADALGTLTGAAPQTIQGRAAQQVSFTGTADLSAGIDLSAAAHLRLAIDAGDAVEIDCAGPDPAATTLAQIVIAINVGVGQNVATHDGAHILLTSPTKGAGSSVAILTPASADATKAILGIAPERQYSGAEALAAELTGSTDISGGVNLSVARFLRLGVGTTPPIDIDCAAETDDPAAAAPEDIVAAINAATSAPVASIENGHLVLRAPTSGASSRLVLETVQSGDAQMALLGTDAATASGEAAQPAKLVGTVDLRSGVDLSTRSVLRLAVNDGLPIDIDIAGTAAEVTSPEEVTAAINAQFPAMAAIDADGYLSLTARDGETIALLPLRYFEVIDYPPEPVRQLVRGVSHGDAILAHNTGAAAALLDVGFRSAKGVGSPGLINLETGWQLRLRGALQPGMTAQITSAERVLSAVIGGATSQDLPPLRVEGLPLLPHLRFPADTRRTMAKGAGERRQIVITGPAAPDVIQLSELRQHPTAPQITIAPAAALPDDAPPDLWIGRLETDGDGFALVGADGTTLATIDAAFVPHAGLIGALVAFTGQIHDHAETPLIMATSFQQLVDLTIHLDADPPVTETFTAVTIAATGPLSMVEQINTGPAPSTLVLAKAIDPTAALELPRGKGRRLFVDCLSARYDAANFDRDRFAGGPCLEQGIFNVSRFAESPKAQSTPVFAPMNGGGATDVTLSWENHAAAAAEINLPLDMPARFGARFDMDRFALSDDAPETITGLVTEPAGDPDHFVNRLAEGASASVLVTARAADTVPIGFAPVSLPFARPVFLSGGSAAQPARLYLSDPGVAGFIALSASVAGKHGNRISVVVCDSGPGRFDLLVAFDGARFENARQRVMGPALTGTPDDLSKPGPRGAAHLKAAGVRIAVTRDGTPPENPYFKGD</sequence>
<accession>A0A2T6KC21</accession>
<name>A0A2T6KC21_9RHOB</name>
<organism evidence="1 2">
    <name type="scientific">Yoonia sediminilitoris</name>
    <dbReference type="NCBI Taxonomy" id="1286148"/>
    <lineage>
        <taxon>Bacteria</taxon>
        <taxon>Pseudomonadati</taxon>
        <taxon>Pseudomonadota</taxon>
        <taxon>Alphaproteobacteria</taxon>
        <taxon>Rhodobacterales</taxon>
        <taxon>Paracoccaceae</taxon>
        <taxon>Yoonia</taxon>
    </lineage>
</organism>
<evidence type="ECO:0000313" key="2">
    <source>
        <dbReference type="Proteomes" id="UP000244523"/>
    </source>
</evidence>
<protein>
    <submittedName>
        <fullName evidence="1">Uncharacterized protein</fullName>
    </submittedName>
</protein>
<dbReference type="Proteomes" id="UP000244523">
    <property type="component" value="Unassembled WGS sequence"/>
</dbReference>
<dbReference type="OrthoDB" id="4811652at2"/>
<evidence type="ECO:0000313" key="1">
    <source>
        <dbReference type="EMBL" id="PUB12423.1"/>
    </source>
</evidence>
<keyword evidence="2" id="KW-1185">Reference proteome</keyword>
<comment type="caution">
    <text evidence="1">The sequence shown here is derived from an EMBL/GenBank/DDBJ whole genome shotgun (WGS) entry which is preliminary data.</text>
</comment>
<proteinExistence type="predicted"/>
<dbReference type="RefSeq" id="WP_108387349.1">
    <property type="nucleotide sequence ID" value="NZ_QBUD01000010.1"/>
</dbReference>
<gene>
    <name evidence="1" type="ORF">C8N45_11062</name>
</gene>
<dbReference type="EMBL" id="QBUD01000010">
    <property type="protein sequence ID" value="PUB12423.1"/>
    <property type="molecule type" value="Genomic_DNA"/>
</dbReference>
<reference evidence="1 2" key="1">
    <citation type="submission" date="2018-04" db="EMBL/GenBank/DDBJ databases">
        <title>Genomic Encyclopedia of Archaeal and Bacterial Type Strains, Phase II (KMG-II): from individual species to whole genera.</title>
        <authorList>
            <person name="Goeker M."/>
        </authorList>
    </citation>
    <scope>NUCLEOTIDE SEQUENCE [LARGE SCALE GENOMIC DNA]</scope>
    <source>
        <strain evidence="1 2">DSM 29955</strain>
    </source>
</reference>